<accession>A0A0B7BZC0</accession>
<sequence>QYQIFQLEYSDSQVDIALNDYQRNTGKHMSPAHSRTYNPSCTVGQRKILTQQSIP</sequence>
<dbReference type="EMBL" id="HACG01051447">
    <property type="protein sequence ID" value="CEK98318.1"/>
    <property type="molecule type" value="Transcribed_RNA"/>
</dbReference>
<feature type="non-terminal residue" evidence="1">
    <location>
        <position position="1"/>
    </location>
</feature>
<proteinExistence type="predicted"/>
<name>A0A0B7BZC0_9EUPU</name>
<dbReference type="AlphaFoldDB" id="A0A0B7BZC0"/>
<gene>
    <name evidence="1" type="primary">ORF218391</name>
</gene>
<evidence type="ECO:0000313" key="1">
    <source>
        <dbReference type="EMBL" id="CEK98318.1"/>
    </source>
</evidence>
<reference evidence="1" key="1">
    <citation type="submission" date="2014-12" db="EMBL/GenBank/DDBJ databases">
        <title>Insight into the proteome of Arion vulgaris.</title>
        <authorList>
            <person name="Aradska J."/>
            <person name="Bulat T."/>
            <person name="Smidak R."/>
            <person name="Sarate P."/>
            <person name="Gangsoo J."/>
            <person name="Sialana F."/>
            <person name="Bilban M."/>
            <person name="Lubec G."/>
        </authorList>
    </citation>
    <scope>NUCLEOTIDE SEQUENCE</scope>
    <source>
        <tissue evidence="1">Skin</tissue>
    </source>
</reference>
<protein>
    <submittedName>
        <fullName evidence="1">Uncharacterized protein</fullName>
    </submittedName>
</protein>
<organism evidence="1">
    <name type="scientific">Arion vulgaris</name>
    <dbReference type="NCBI Taxonomy" id="1028688"/>
    <lineage>
        <taxon>Eukaryota</taxon>
        <taxon>Metazoa</taxon>
        <taxon>Spiralia</taxon>
        <taxon>Lophotrochozoa</taxon>
        <taxon>Mollusca</taxon>
        <taxon>Gastropoda</taxon>
        <taxon>Heterobranchia</taxon>
        <taxon>Euthyneura</taxon>
        <taxon>Panpulmonata</taxon>
        <taxon>Eupulmonata</taxon>
        <taxon>Stylommatophora</taxon>
        <taxon>Helicina</taxon>
        <taxon>Arionoidea</taxon>
        <taxon>Arionidae</taxon>
        <taxon>Arion</taxon>
    </lineage>
</organism>